<feature type="transmembrane region" description="Helical" evidence="5">
    <location>
        <begin position="491"/>
        <end position="511"/>
    </location>
</feature>
<dbReference type="Proteomes" id="UP001222932">
    <property type="component" value="Unassembled WGS sequence"/>
</dbReference>
<feature type="transmembrane region" description="Helical" evidence="5">
    <location>
        <begin position="51"/>
        <end position="70"/>
    </location>
</feature>
<evidence type="ECO:0000256" key="4">
    <source>
        <dbReference type="ARBA" id="ARBA00023136"/>
    </source>
</evidence>
<dbReference type="InterPro" id="IPR050524">
    <property type="entry name" value="APC_YAT"/>
</dbReference>
<accession>A0AAD3TWN3</accession>
<evidence type="ECO:0000256" key="2">
    <source>
        <dbReference type="ARBA" id="ARBA00022692"/>
    </source>
</evidence>
<dbReference type="PIRSF" id="PIRSF006060">
    <property type="entry name" value="AA_transporter"/>
    <property type="match status" value="1"/>
</dbReference>
<feature type="transmembrane region" description="Helical" evidence="5">
    <location>
        <begin position="336"/>
        <end position="360"/>
    </location>
</feature>
<dbReference type="GO" id="GO:0016020">
    <property type="term" value="C:membrane"/>
    <property type="evidence" value="ECO:0007669"/>
    <property type="project" value="UniProtKB-SubCell"/>
</dbReference>
<evidence type="ECO:0000256" key="3">
    <source>
        <dbReference type="ARBA" id="ARBA00022989"/>
    </source>
</evidence>
<feature type="transmembrane region" description="Helical" evidence="5">
    <location>
        <begin position="276"/>
        <end position="294"/>
    </location>
</feature>
<comment type="caution">
    <text evidence="7">The sequence shown here is derived from an EMBL/GenBank/DDBJ whole genome shotgun (WGS) entry which is preliminary data.</text>
</comment>
<evidence type="ECO:0000259" key="6">
    <source>
        <dbReference type="Pfam" id="PF00324"/>
    </source>
</evidence>
<keyword evidence="3 5" id="KW-1133">Transmembrane helix</keyword>
<proteinExistence type="predicted"/>
<dbReference type="Pfam" id="PF00324">
    <property type="entry name" value="AA_permease"/>
    <property type="match status" value="1"/>
</dbReference>
<dbReference type="GO" id="GO:0015171">
    <property type="term" value="F:amino acid transmembrane transporter activity"/>
    <property type="evidence" value="ECO:0007669"/>
    <property type="project" value="TreeGrafter"/>
</dbReference>
<protein>
    <recommendedName>
        <fullName evidence="6">Amino acid permease/ SLC12A domain-containing protein</fullName>
    </recommendedName>
</protein>
<keyword evidence="2 5" id="KW-0812">Transmembrane</keyword>
<gene>
    <name evidence="7" type="primary">AGP2</name>
    <name evidence="7" type="ORF">CspeluHIS016_0407950</name>
</gene>
<organism evidence="7 8">
    <name type="scientific">Cutaneotrichosporon spelunceum</name>
    <dbReference type="NCBI Taxonomy" id="1672016"/>
    <lineage>
        <taxon>Eukaryota</taxon>
        <taxon>Fungi</taxon>
        <taxon>Dikarya</taxon>
        <taxon>Basidiomycota</taxon>
        <taxon>Agaricomycotina</taxon>
        <taxon>Tremellomycetes</taxon>
        <taxon>Trichosporonales</taxon>
        <taxon>Trichosporonaceae</taxon>
        <taxon>Cutaneotrichosporon</taxon>
    </lineage>
</organism>
<feature type="transmembrane region" description="Helical" evidence="5">
    <location>
        <begin position="466"/>
        <end position="485"/>
    </location>
</feature>
<feature type="transmembrane region" description="Helical" evidence="5">
    <location>
        <begin position="391"/>
        <end position="412"/>
    </location>
</feature>
<feature type="transmembrane region" description="Helical" evidence="5">
    <location>
        <begin position="157"/>
        <end position="178"/>
    </location>
</feature>
<keyword evidence="4 5" id="KW-0472">Membrane</keyword>
<dbReference type="PANTHER" id="PTHR43341:SF15">
    <property type="entry name" value="GENERAL AMINO ACID PERMEASE AGP2"/>
    <property type="match status" value="1"/>
</dbReference>
<feature type="domain" description="Amino acid permease/ SLC12A" evidence="6">
    <location>
        <begin position="48"/>
        <end position="514"/>
    </location>
</feature>
<feature type="transmembrane region" description="Helical" evidence="5">
    <location>
        <begin position="76"/>
        <end position="97"/>
    </location>
</feature>
<evidence type="ECO:0000313" key="7">
    <source>
        <dbReference type="EMBL" id="GMK57961.1"/>
    </source>
</evidence>
<dbReference type="Gene3D" id="1.20.1740.10">
    <property type="entry name" value="Amino acid/polyamine transporter I"/>
    <property type="match status" value="1"/>
</dbReference>
<dbReference type="EMBL" id="BTCM01000004">
    <property type="protein sequence ID" value="GMK57961.1"/>
    <property type="molecule type" value="Genomic_DNA"/>
</dbReference>
<dbReference type="InterPro" id="IPR004841">
    <property type="entry name" value="AA-permease/SLC12A_dom"/>
</dbReference>
<sequence>MNEKDISSFQAYGSSDDNKDLAHASVAEVGEATAHGVPHNHRGLRMRHVQLIAISGSIGSALFIAIGIPLTSGGPLGLLIGMALWCTVVWASANCLIEITTLLPIDGGFITYATRFVDESFGMALGWNYTITQFALICYDITSINLIVDYWKHLHPAVMISVTLFVILMLNIWNVRFFGEAEFWISLSKIFLIIGLTMYTLITMCGGNPLRDKYGFRFWKNPGVFAGNTEAKQIVQGIWDGVCWSTFAVVGPDYLSMVSGEVKSPRRVMPTAFKTTVYRIFGFYLMGALCVSIVCSSTDPALLGAIKTKAAGAAKSPYVICEAQKQNPLTAAMNRLHIPVLLSIVNGVILVSCISTSNAFTFTGSRALYSLALNRQAPAVLARVNRNGVPYVAVLVTLAFGCLSYLSVSAGAAKVLNWWISLVGSAQLVTWTAIAITWFRFTAGLKKQGLWPHALPQRGFLQPASAYWLVVWSPLVFVFQGYYVFLGGFDGVSFVFAYGSIFIFAAIYLVSKVYDYSVNKRYRWAKPLDELDFVTDIKEIELLTEESEAARASHKKGMGQKLSDVLF</sequence>
<comment type="subcellular location">
    <subcellularLocation>
        <location evidence="1">Membrane</location>
        <topology evidence="1">Multi-pass membrane protein</topology>
    </subcellularLocation>
</comment>
<evidence type="ECO:0000313" key="8">
    <source>
        <dbReference type="Proteomes" id="UP001222932"/>
    </source>
</evidence>
<name>A0AAD3TWN3_9TREE</name>
<feature type="transmembrane region" description="Helical" evidence="5">
    <location>
        <begin position="418"/>
        <end position="439"/>
    </location>
</feature>
<evidence type="ECO:0000256" key="1">
    <source>
        <dbReference type="ARBA" id="ARBA00004141"/>
    </source>
</evidence>
<dbReference type="PANTHER" id="PTHR43341">
    <property type="entry name" value="AMINO ACID PERMEASE"/>
    <property type="match status" value="1"/>
</dbReference>
<reference evidence="7" key="2">
    <citation type="submission" date="2023-06" db="EMBL/GenBank/DDBJ databases">
        <authorList>
            <person name="Kobayashi Y."/>
            <person name="Kayamori A."/>
            <person name="Aoki K."/>
            <person name="Shiwa Y."/>
            <person name="Fujita N."/>
            <person name="Sugita T."/>
            <person name="Iwasaki W."/>
            <person name="Tanaka N."/>
            <person name="Takashima M."/>
        </authorList>
    </citation>
    <scope>NUCLEOTIDE SEQUENCE</scope>
    <source>
        <strain evidence="7">HIS016</strain>
    </source>
</reference>
<evidence type="ECO:0000256" key="5">
    <source>
        <dbReference type="SAM" id="Phobius"/>
    </source>
</evidence>
<feature type="transmembrane region" description="Helical" evidence="5">
    <location>
        <begin position="190"/>
        <end position="210"/>
    </location>
</feature>
<keyword evidence="8" id="KW-1185">Reference proteome</keyword>
<dbReference type="AlphaFoldDB" id="A0AAD3TWN3"/>
<reference evidence="7" key="1">
    <citation type="journal article" date="2023" name="BMC Genomics">
        <title>Chromosome-level genome assemblies of Cutaneotrichosporon spp. (Trichosporonales, Basidiomycota) reveal imbalanced evolution between nucleotide sequences and chromosome synteny.</title>
        <authorList>
            <person name="Kobayashi Y."/>
            <person name="Kayamori A."/>
            <person name="Aoki K."/>
            <person name="Shiwa Y."/>
            <person name="Matsutani M."/>
            <person name="Fujita N."/>
            <person name="Sugita T."/>
            <person name="Iwasaki W."/>
            <person name="Tanaka N."/>
            <person name="Takashima M."/>
        </authorList>
    </citation>
    <scope>NUCLEOTIDE SEQUENCE</scope>
    <source>
        <strain evidence="7">HIS016</strain>
    </source>
</reference>